<dbReference type="NCBIfam" id="TIGR00481">
    <property type="entry name" value="YbhB/YbcL family Raf kinase inhibitor-like protein"/>
    <property type="match status" value="1"/>
</dbReference>
<keyword evidence="3" id="KW-1185">Reference proteome</keyword>
<dbReference type="Gene3D" id="3.90.280.10">
    <property type="entry name" value="PEBP-like"/>
    <property type="match status" value="1"/>
</dbReference>
<protein>
    <submittedName>
        <fullName evidence="2">YbhB/YbcL family Raf kinase inhibitor-like protein</fullName>
    </submittedName>
</protein>
<sequence length="184" mass="19122">MVTSHAATSAPPDPYAFLPEVPTFTLTSTDIADGVPLASAQVSGIFGAGGQDRSPQLSWRDFPTATRSFAVTCYDPDAPTGSGFWHWAVADIPAEVTGLPSGASGPDGAGLPQGAICLANDAGLHHYLGAAPPQGHGVHRYFFVVHAVDVPRLGVARTASPAFLGFLLFTHTLARAAITPVYER</sequence>
<dbReference type="EMBL" id="JBHSQW010000016">
    <property type="protein sequence ID" value="MFC5994265.1"/>
    <property type="molecule type" value="Genomic_DNA"/>
</dbReference>
<dbReference type="Proteomes" id="UP001596302">
    <property type="component" value="Unassembled WGS sequence"/>
</dbReference>
<comment type="caution">
    <text evidence="2">The sequence shown here is derived from an EMBL/GenBank/DDBJ whole genome shotgun (WGS) entry which is preliminary data.</text>
</comment>
<dbReference type="PANTHER" id="PTHR30289">
    <property type="entry name" value="UNCHARACTERIZED PROTEIN YBCL-RELATED"/>
    <property type="match status" value="1"/>
</dbReference>
<dbReference type="InterPro" id="IPR005247">
    <property type="entry name" value="YbhB_YbcL/LppC-like"/>
</dbReference>
<comment type="similarity">
    <text evidence="1">Belongs to the UPF0098 family.</text>
</comment>
<dbReference type="InterPro" id="IPR008914">
    <property type="entry name" value="PEBP"/>
</dbReference>
<dbReference type="CDD" id="cd00865">
    <property type="entry name" value="PEBP_bact_arch"/>
    <property type="match status" value="1"/>
</dbReference>
<proteinExistence type="inferred from homology"/>
<name>A0ABW1J1N7_9PSEU</name>
<evidence type="ECO:0000256" key="1">
    <source>
        <dbReference type="ARBA" id="ARBA00007120"/>
    </source>
</evidence>
<dbReference type="RefSeq" id="WP_379584294.1">
    <property type="nucleotide sequence ID" value="NZ_JBHSQW010000016.1"/>
</dbReference>
<accession>A0ABW1J1N7</accession>
<dbReference type="InterPro" id="IPR036610">
    <property type="entry name" value="PEBP-like_sf"/>
</dbReference>
<dbReference type="SUPFAM" id="SSF49777">
    <property type="entry name" value="PEBP-like"/>
    <property type="match status" value="1"/>
</dbReference>
<evidence type="ECO:0000313" key="2">
    <source>
        <dbReference type="EMBL" id="MFC5994265.1"/>
    </source>
</evidence>
<dbReference type="GO" id="GO:0004860">
    <property type="term" value="F:protein kinase inhibitor activity"/>
    <property type="evidence" value="ECO:0007669"/>
    <property type="project" value="UniProtKB-KW"/>
</dbReference>
<organism evidence="2 3">
    <name type="scientific">Pseudonocardia hispaniensis</name>
    <dbReference type="NCBI Taxonomy" id="904933"/>
    <lineage>
        <taxon>Bacteria</taxon>
        <taxon>Bacillati</taxon>
        <taxon>Actinomycetota</taxon>
        <taxon>Actinomycetes</taxon>
        <taxon>Pseudonocardiales</taxon>
        <taxon>Pseudonocardiaceae</taxon>
        <taxon>Pseudonocardia</taxon>
    </lineage>
</organism>
<gene>
    <name evidence="2" type="ORF">ACFQE5_08570</name>
</gene>
<reference evidence="3" key="1">
    <citation type="journal article" date="2019" name="Int. J. Syst. Evol. Microbiol.">
        <title>The Global Catalogue of Microorganisms (GCM) 10K type strain sequencing project: providing services to taxonomists for standard genome sequencing and annotation.</title>
        <authorList>
            <consortium name="The Broad Institute Genomics Platform"/>
            <consortium name="The Broad Institute Genome Sequencing Center for Infectious Disease"/>
            <person name="Wu L."/>
            <person name="Ma J."/>
        </authorList>
    </citation>
    <scope>NUCLEOTIDE SEQUENCE [LARGE SCALE GENOMIC DNA]</scope>
    <source>
        <strain evidence="3">CCM 8391</strain>
    </source>
</reference>
<dbReference type="PANTHER" id="PTHR30289:SF1">
    <property type="entry name" value="PEBP (PHOSPHATIDYLETHANOLAMINE-BINDING PROTEIN) FAMILY PROTEIN"/>
    <property type="match status" value="1"/>
</dbReference>
<keyword evidence="2" id="KW-0649">Protein kinase inhibitor</keyword>
<dbReference type="Pfam" id="PF01161">
    <property type="entry name" value="PBP"/>
    <property type="match status" value="1"/>
</dbReference>
<evidence type="ECO:0000313" key="3">
    <source>
        <dbReference type="Proteomes" id="UP001596302"/>
    </source>
</evidence>